<keyword evidence="2" id="KW-0812">Transmembrane</keyword>
<reference evidence="3 4" key="1">
    <citation type="journal article" date="2019" name="Philos. Trans. R. Soc. Lond., B, Biol. Sci.">
        <title>Ant behaviour and brain gene expression of defending hosts depend on the ecological success of the intruding social parasite.</title>
        <authorList>
            <person name="Kaur R."/>
            <person name="Stoldt M."/>
            <person name="Jongepier E."/>
            <person name="Feldmeyer B."/>
            <person name="Menzel F."/>
            <person name="Bornberg-Bauer E."/>
            <person name="Foitzik S."/>
        </authorList>
    </citation>
    <scope>NUCLEOTIDE SEQUENCE [LARGE SCALE GENOMIC DNA]</scope>
    <source>
        <tissue evidence="3">Whole body</tissue>
    </source>
</reference>
<feature type="compositionally biased region" description="Basic residues" evidence="1">
    <location>
        <begin position="414"/>
        <end position="423"/>
    </location>
</feature>
<dbReference type="AlphaFoldDB" id="A0A4S2KKE4"/>
<feature type="compositionally biased region" description="Basic and acidic residues" evidence="1">
    <location>
        <begin position="860"/>
        <end position="875"/>
    </location>
</feature>
<accession>A0A4S2KKE4</accession>
<comment type="caution">
    <text evidence="3">The sequence shown here is derived from an EMBL/GenBank/DDBJ whole genome shotgun (WGS) entry which is preliminary data.</text>
</comment>
<keyword evidence="2" id="KW-0472">Membrane</keyword>
<evidence type="ECO:0000256" key="1">
    <source>
        <dbReference type="SAM" id="MobiDB-lite"/>
    </source>
</evidence>
<organism evidence="3 4">
    <name type="scientific">Temnothorax longispinosus</name>
    <dbReference type="NCBI Taxonomy" id="300112"/>
    <lineage>
        <taxon>Eukaryota</taxon>
        <taxon>Metazoa</taxon>
        <taxon>Ecdysozoa</taxon>
        <taxon>Arthropoda</taxon>
        <taxon>Hexapoda</taxon>
        <taxon>Insecta</taxon>
        <taxon>Pterygota</taxon>
        <taxon>Neoptera</taxon>
        <taxon>Endopterygota</taxon>
        <taxon>Hymenoptera</taxon>
        <taxon>Apocrita</taxon>
        <taxon>Aculeata</taxon>
        <taxon>Formicoidea</taxon>
        <taxon>Formicidae</taxon>
        <taxon>Myrmicinae</taxon>
        <taxon>Temnothorax</taxon>
    </lineage>
</organism>
<feature type="region of interest" description="Disordered" evidence="1">
    <location>
        <begin position="384"/>
        <end position="437"/>
    </location>
</feature>
<dbReference type="GO" id="GO:0008017">
    <property type="term" value="F:microtubule binding"/>
    <property type="evidence" value="ECO:0007669"/>
    <property type="project" value="TreeGrafter"/>
</dbReference>
<evidence type="ECO:0000313" key="4">
    <source>
        <dbReference type="Proteomes" id="UP000310200"/>
    </source>
</evidence>
<protein>
    <submittedName>
        <fullName evidence="3">Receptor expression-enhancing protein 1</fullName>
    </submittedName>
</protein>
<feature type="compositionally biased region" description="Polar residues" evidence="1">
    <location>
        <begin position="425"/>
        <end position="434"/>
    </location>
</feature>
<evidence type="ECO:0000256" key="2">
    <source>
        <dbReference type="SAM" id="Phobius"/>
    </source>
</evidence>
<feature type="transmembrane region" description="Helical" evidence="2">
    <location>
        <begin position="51"/>
        <end position="69"/>
    </location>
</feature>
<dbReference type="EMBL" id="QBLH01002024">
    <property type="protein sequence ID" value="TGZ50101.1"/>
    <property type="molecule type" value="Genomic_DNA"/>
</dbReference>
<gene>
    <name evidence="3" type="ORF">DBV15_00859</name>
</gene>
<feature type="transmembrane region" description="Helical" evidence="2">
    <location>
        <begin position="115"/>
        <end position="137"/>
    </location>
</feature>
<feature type="transmembrane region" description="Helical" evidence="2">
    <location>
        <begin position="75"/>
        <end position="95"/>
    </location>
</feature>
<feature type="region of interest" description="Disordered" evidence="1">
    <location>
        <begin position="859"/>
        <end position="891"/>
    </location>
</feature>
<feature type="compositionally biased region" description="Polar residues" evidence="1">
    <location>
        <begin position="476"/>
        <end position="497"/>
    </location>
</feature>
<name>A0A4S2KKE4_9HYME</name>
<dbReference type="STRING" id="300112.A0A4S2KKE4"/>
<feature type="compositionally biased region" description="Basic and acidic residues" evidence="1">
    <location>
        <begin position="574"/>
        <end position="583"/>
    </location>
</feature>
<dbReference type="Pfam" id="PF03134">
    <property type="entry name" value="TB2_DP1_HVA22"/>
    <property type="match status" value="1"/>
</dbReference>
<keyword evidence="3" id="KW-0675">Receptor</keyword>
<proteinExistence type="predicted"/>
<keyword evidence="4" id="KW-1185">Reference proteome</keyword>
<feature type="compositionally biased region" description="Basic and acidic residues" evidence="1">
    <location>
        <begin position="388"/>
        <end position="413"/>
    </location>
</feature>
<dbReference type="PANTHER" id="PTHR12300">
    <property type="entry name" value="HVA22-LIKE PROTEINS"/>
    <property type="match status" value="1"/>
</dbReference>
<evidence type="ECO:0000313" key="3">
    <source>
        <dbReference type="EMBL" id="TGZ50101.1"/>
    </source>
</evidence>
<keyword evidence="2" id="KW-1133">Transmembrane helix</keyword>
<feature type="region of interest" description="Disordered" evidence="1">
    <location>
        <begin position="323"/>
        <end position="355"/>
    </location>
</feature>
<dbReference type="GO" id="GO:0005881">
    <property type="term" value="C:cytoplasmic microtubule"/>
    <property type="evidence" value="ECO:0007669"/>
    <property type="project" value="TreeGrafter"/>
</dbReference>
<dbReference type="GO" id="GO:0071786">
    <property type="term" value="P:endoplasmic reticulum tubular network organization"/>
    <property type="evidence" value="ECO:0007669"/>
    <property type="project" value="TreeGrafter"/>
</dbReference>
<dbReference type="PANTHER" id="PTHR12300:SF117">
    <property type="entry name" value="LP05237P-RELATED"/>
    <property type="match status" value="1"/>
</dbReference>
<dbReference type="Proteomes" id="UP000310200">
    <property type="component" value="Unassembled WGS sequence"/>
</dbReference>
<feature type="compositionally biased region" description="Low complexity" evidence="1">
    <location>
        <begin position="876"/>
        <end position="891"/>
    </location>
</feature>
<feature type="region of interest" description="Disordered" evidence="1">
    <location>
        <begin position="451"/>
        <end position="526"/>
    </location>
</feature>
<feature type="region of interest" description="Disordered" evidence="1">
    <location>
        <begin position="574"/>
        <end position="599"/>
    </location>
</feature>
<dbReference type="InterPro" id="IPR004345">
    <property type="entry name" value="TB2_DP1_HVA22"/>
</dbReference>
<dbReference type="GO" id="GO:0005789">
    <property type="term" value="C:endoplasmic reticulum membrane"/>
    <property type="evidence" value="ECO:0007669"/>
    <property type="project" value="TreeGrafter"/>
</dbReference>
<sequence length="1055" mass="118461">MTNDRRSTIDIFEKDVPRSDELPIMVIHRAGIGELLARQAMAWCRSWLQTFPIKITLNNVGLLTVLLAIVSPRFLIYTILYPIFRLVFGTLYPAYASYKAVRTKNVKEYVKWMMYWIVFALFTCAETFTDVFFSFWFPFYYEIKIILVLWLLSPATKGSSILYRRFVHPALIRREAEIDEALARATEQGYTAVLHLGTKGVNYATTVLMQTAIKNLPIVLPPTTSALPDRQSDPAISSLANPRTRTQLNSQLDGPDYPDGTAACNTLHVKSEDLIGDTDAVDWRYQESTTDDDEEMIQELPTMDAECEMLEEQQPVVFKVPEKEAPRKTRKSRKECSSTTSTKVSRRQKTRACKSTTKNYDMEFSDDAEGGGGLVQQLRKSYSLSDLTGEKEDENRNTPDARDETDMEVEPRRREHVGRRGYSPRRTQSSSNASRVEMYFSEVDVDVRQPRPREPIASLTNIRSSDDISSGYSSGEALQSQRTTSQGDSLVRTSSVGARTRVKPRSTAKKTPEDRGEDFDCTPPENISLPSSLNVLTPEQAVELLLLLSQSNNKSINYPTSIITYIDSDKSANENRSAMKTDDNESSSTESSGEFVDTDSAQIDVQTVQTIEIKNISTENLSIPAVTKSADKINIDSSIKRFDIPQSESNAQMEYIDDEPKKDQVVLAVSQKSEIGGADLERITGEICQQKFDELKQLLDDAHKAVTGIVSSQEKLNTINRDKEHVNVREIKTGDSSSICDRDIVAQPPVTPSTSSYDLDGDNRAGKYHKKPAPKAPISNETVISNEDIDENESQNALKATLVIKTGTLRTVSSADATKDIFLAHTSDTKKRKKKSSKLRAKESISKLLTIPKNIFHSAFHREQNETSSKEEDSSSTHSETSGSASRSDSIGSQVFVDASAKLSTSKQEMDVEEIPLRPEHDNNIKNSDKDMNFFAKKLDTEIVPLNEIEIDLKIEDNKKEEGAISAEKSENHEKNIEHEPNLQIHNEFRYLTSQANDFTSYAHERLTHKSYDYFKFIVCGNVNGLLLILRVGSTHSSRSRKKNVANAFDTPRDV</sequence>
<dbReference type="GO" id="GO:0071782">
    <property type="term" value="C:endoplasmic reticulum tubular network"/>
    <property type="evidence" value="ECO:0007669"/>
    <property type="project" value="TreeGrafter"/>
</dbReference>